<accession>A0A1E1GI08</accession>
<evidence type="ECO:0000256" key="2">
    <source>
        <dbReference type="ARBA" id="ARBA00010581"/>
    </source>
</evidence>
<evidence type="ECO:0000256" key="5">
    <source>
        <dbReference type="ARBA" id="ARBA00022967"/>
    </source>
</evidence>
<dbReference type="PANTHER" id="PTHR11403:SF7">
    <property type="entry name" value="CYTOCHROME C OXIDASE SUBUNIT 3"/>
    <property type="match status" value="1"/>
</dbReference>
<comment type="function">
    <text evidence="8">Component of the cytochrome c oxidase, the last enzyme in the mitochondrial electron transport chain which drives oxidative phosphorylation. The respiratory chain contains 3 multisubunit complexes succinate dehydrogenase (complex II, CII), ubiquinol-cytochrome c oxidoreductase (cytochrome b-c1 complex, complex III, CIII) and cytochrome c oxidase (complex IV, CIV), that cooperate to transfer electrons derived from NADH and succinate to molecular oxygen, creating an electrochemical gradient over the inner membrane that drives transmembrane transport and the ATP synthase. Cytochrome c oxidase is the component of the respiratory chain that catalyzes the reduction of oxygen to water. Electrons originating from reduced cytochrome c in the intermembrane space (IMS) are transferred via the dinuclear copper A center (CU(A)) of subunit 2 and heme A of subunit 1 to the active site in subunit 1, a binuclear center (BNC) formed by heme A3 and copper B (CU(B)). The BNC reduces molecular oxygen to 2 water molecules using 4 electrons from cytochrome c in the IMS and 4 protons from the mitochondrial matrix.</text>
</comment>
<evidence type="ECO:0000256" key="1">
    <source>
        <dbReference type="ARBA" id="ARBA00004141"/>
    </source>
</evidence>
<geneLocation type="mitochondrion" evidence="11"/>
<feature type="transmembrane region" description="Helical" evidence="9">
    <location>
        <begin position="161"/>
        <end position="183"/>
    </location>
</feature>
<keyword evidence="7 9" id="KW-0472">Membrane</keyword>
<comment type="subcellular location">
    <subcellularLocation>
        <location evidence="1">Membrane</location>
        <topology evidence="1">Multi-pass membrane protein</topology>
    </subcellularLocation>
</comment>
<evidence type="ECO:0000256" key="7">
    <source>
        <dbReference type="ARBA" id="ARBA00023136"/>
    </source>
</evidence>
<dbReference type="Pfam" id="PF00510">
    <property type="entry name" value="COX3"/>
    <property type="match status" value="1"/>
</dbReference>
<feature type="transmembrane region" description="Helical" evidence="9">
    <location>
        <begin position="120"/>
        <end position="140"/>
    </location>
</feature>
<name>A0A1E1GI08_HYMDI</name>
<feature type="domain" description="Heme-copper oxidase subunit III family profile" evidence="10">
    <location>
        <begin position="1"/>
        <end position="216"/>
    </location>
</feature>
<dbReference type="SUPFAM" id="SSF81452">
    <property type="entry name" value="Cytochrome c oxidase subunit III-like"/>
    <property type="match status" value="1"/>
</dbReference>
<evidence type="ECO:0000256" key="9">
    <source>
        <dbReference type="SAM" id="Phobius"/>
    </source>
</evidence>
<keyword evidence="5" id="KW-1278">Translocase</keyword>
<dbReference type="PROSITE" id="PS50253">
    <property type="entry name" value="COX3"/>
    <property type="match status" value="1"/>
</dbReference>
<dbReference type="PANTHER" id="PTHR11403">
    <property type="entry name" value="CYTOCHROME C OXIDASE SUBUNIT III"/>
    <property type="match status" value="1"/>
</dbReference>
<keyword evidence="4 8" id="KW-0812">Transmembrane</keyword>
<dbReference type="GO" id="GO:0016020">
    <property type="term" value="C:membrane"/>
    <property type="evidence" value="ECO:0007669"/>
    <property type="project" value="UniProtKB-SubCell"/>
</dbReference>
<organism evidence="11">
    <name type="scientific">Hymenolepis diminuta</name>
    <name type="common">Rat tapeworm</name>
    <dbReference type="NCBI Taxonomy" id="6216"/>
    <lineage>
        <taxon>Eukaryota</taxon>
        <taxon>Metazoa</taxon>
        <taxon>Spiralia</taxon>
        <taxon>Lophotrochozoa</taxon>
        <taxon>Platyhelminthes</taxon>
        <taxon>Cestoda</taxon>
        <taxon>Eucestoda</taxon>
        <taxon>Cyclophyllidea</taxon>
        <taxon>Hymenolepididae</taxon>
        <taxon>Hymenolepis</taxon>
    </lineage>
</organism>
<feature type="transmembrane region" description="Helical" evidence="9">
    <location>
        <begin position="93"/>
        <end position="114"/>
    </location>
</feature>
<feature type="transmembrane region" description="Helical" evidence="9">
    <location>
        <begin position="12"/>
        <end position="42"/>
    </location>
</feature>
<dbReference type="CDD" id="cd00386">
    <property type="entry name" value="Heme_Cu_Oxidase_III_like"/>
    <property type="match status" value="1"/>
</dbReference>
<dbReference type="InterPro" id="IPR024791">
    <property type="entry name" value="Cyt_c/ubiquinol_Oxase_su3"/>
</dbReference>
<gene>
    <name evidence="11" type="primary">COX3</name>
</gene>
<evidence type="ECO:0000313" key="11">
    <source>
        <dbReference type="EMBL" id="BAV82491.1"/>
    </source>
</evidence>
<evidence type="ECO:0000259" key="10">
    <source>
        <dbReference type="PROSITE" id="PS50253"/>
    </source>
</evidence>
<dbReference type="InterPro" id="IPR000298">
    <property type="entry name" value="Cyt_c_oxidase-like_su3"/>
</dbReference>
<feature type="transmembrane region" description="Helical" evidence="9">
    <location>
        <begin position="195"/>
        <end position="215"/>
    </location>
</feature>
<dbReference type="GO" id="GO:0019646">
    <property type="term" value="P:aerobic electron transport chain"/>
    <property type="evidence" value="ECO:0007669"/>
    <property type="project" value="InterPro"/>
</dbReference>
<dbReference type="Gene3D" id="1.20.120.80">
    <property type="entry name" value="Cytochrome c oxidase, subunit III, four-helix bundle"/>
    <property type="match status" value="1"/>
</dbReference>
<keyword evidence="8 11" id="KW-0496">Mitochondrion</keyword>
<dbReference type="InterPro" id="IPR013833">
    <property type="entry name" value="Cyt_c_oxidase_su3_a-hlx"/>
</dbReference>
<feature type="transmembrane region" description="Helical" evidence="9">
    <location>
        <begin position="54"/>
        <end position="81"/>
    </location>
</feature>
<evidence type="ECO:0000256" key="3">
    <source>
        <dbReference type="ARBA" id="ARBA00015944"/>
    </source>
</evidence>
<keyword evidence="6 9" id="KW-1133">Transmembrane helix</keyword>
<comment type="similarity">
    <text evidence="2 8">Belongs to the cytochrome c oxidase subunit 3 family.</text>
</comment>
<protein>
    <recommendedName>
        <fullName evidence="3 8">Cytochrome c oxidase subunit 3</fullName>
    </recommendedName>
</protein>
<dbReference type="InterPro" id="IPR035973">
    <property type="entry name" value="Cyt_c_oxidase_su3-like_sf"/>
</dbReference>
<dbReference type="GO" id="GO:0004129">
    <property type="term" value="F:cytochrome-c oxidase activity"/>
    <property type="evidence" value="ECO:0007669"/>
    <property type="project" value="InterPro"/>
</dbReference>
<dbReference type="EMBL" id="AP017664">
    <property type="protein sequence ID" value="BAV82491.1"/>
    <property type="molecule type" value="Genomic_DNA"/>
</dbReference>
<sequence length="216" mass="24942">MSIFPVFNASFVGLLLLGLFTWNIWLLVFVLICIVSSIFLYLYEWGVCVASLHYIAGFWLFILSEATIFGSLLFCCLYYDYNYYINLSSSLELPFLGCFILLGSSLTVTSYHHLINWRLGWFPLLLTVILGVSFICLQMVEMEEIIMNMYDTTFHASSFCTVGLHFSHVVLGVIGLATVLVVGSELFGYYRCSIVVWYWHFVDYVWLFVYAFVYVC</sequence>
<proteinExistence type="inferred from homology"/>
<reference evidence="11" key="1">
    <citation type="submission" date="2016-10" db="EMBL/GenBank/DDBJ databases">
        <title>Complete mitochondrial genomes of 50 helminths species.</title>
        <authorList>
            <person name="Kikuchi T."/>
            <person name="Holroyd N."/>
            <person name="Berriman M."/>
        </authorList>
    </citation>
    <scope>NUCLEOTIDE SEQUENCE</scope>
</reference>
<evidence type="ECO:0000256" key="8">
    <source>
        <dbReference type="RuleBase" id="RU003375"/>
    </source>
</evidence>
<evidence type="ECO:0000256" key="6">
    <source>
        <dbReference type="ARBA" id="ARBA00022989"/>
    </source>
</evidence>
<dbReference type="AlphaFoldDB" id="A0A1E1GI08"/>
<evidence type="ECO:0000256" key="4">
    <source>
        <dbReference type="ARBA" id="ARBA00022692"/>
    </source>
</evidence>